<dbReference type="RefSeq" id="WP_157305389.1">
    <property type="nucleotide sequence ID" value="NZ_WRXN01000002.1"/>
</dbReference>
<proteinExistence type="predicted"/>
<gene>
    <name evidence="2" type="ORF">GO493_06820</name>
</gene>
<evidence type="ECO:0000313" key="2">
    <source>
        <dbReference type="EMBL" id="MVT07968.1"/>
    </source>
</evidence>
<name>A0A7K1U0S4_9BACT</name>
<evidence type="ECO:0000256" key="1">
    <source>
        <dbReference type="SAM" id="SignalP"/>
    </source>
</evidence>
<feature type="chain" id="PRO_5029527853" description="Outer membrane protein beta-barrel domain-containing protein" evidence="1">
    <location>
        <begin position="26"/>
        <end position="800"/>
    </location>
</feature>
<keyword evidence="3" id="KW-1185">Reference proteome</keyword>
<dbReference type="AlphaFoldDB" id="A0A7K1U0S4"/>
<accession>A0A7K1U0S4</accession>
<reference evidence="2 3" key="1">
    <citation type="submission" date="2019-12" db="EMBL/GenBank/DDBJ databases">
        <title>Chitinophaga sp. strain ysch24 (GDMCC 1.1355), whole genome shotgun sequence.</title>
        <authorList>
            <person name="Zhang X."/>
        </authorList>
    </citation>
    <scope>NUCLEOTIDE SEQUENCE [LARGE SCALE GENOMIC DNA]</scope>
    <source>
        <strain evidence="3">ysch24</strain>
    </source>
</reference>
<evidence type="ECO:0008006" key="4">
    <source>
        <dbReference type="Google" id="ProtNLM"/>
    </source>
</evidence>
<keyword evidence="1" id="KW-0732">Signal</keyword>
<dbReference type="EMBL" id="WRXN01000002">
    <property type="protein sequence ID" value="MVT07968.1"/>
    <property type="molecule type" value="Genomic_DNA"/>
</dbReference>
<organism evidence="2 3">
    <name type="scientific">Chitinophaga tropicalis</name>
    <dbReference type="NCBI Taxonomy" id="2683588"/>
    <lineage>
        <taxon>Bacteria</taxon>
        <taxon>Pseudomonadati</taxon>
        <taxon>Bacteroidota</taxon>
        <taxon>Chitinophagia</taxon>
        <taxon>Chitinophagales</taxon>
        <taxon>Chitinophagaceae</taxon>
        <taxon>Chitinophaga</taxon>
    </lineage>
</organism>
<feature type="signal peptide" evidence="1">
    <location>
        <begin position="1"/>
        <end position="25"/>
    </location>
</feature>
<evidence type="ECO:0000313" key="3">
    <source>
        <dbReference type="Proteomes" id="UP000461730"/>
    </source>
</evidence>
<sequence length="800" mass="88369">MRNICERVLLAMLCPLIWLHTPALALENIQQPVPDSLPQDWSVQPLTSQPAVKNAVVDAINRKVTNIPVAGTDSLPFNRLGLSGLHNGARKEFTQYLSTGKTAAGISRMNTMLTGMKDTAKRDRYLDNKLRGFYALRQQQLPGGLTLPSAPENELQGISWKSAYSDSTAMTSGWWNEGVLKDRLTIASVPIQLDYSTLSGYDYSNTSLRDAHFMKFSFDREAYLEKVNTQLQKQYDLDKYFLEDLDIKSSLKSYAGQKLASLNVPADSLERNISADQLMYLDSAQLSSALLRNHDPSSAYYQKVMELKKEMGGVKEMNSMLGAQKQVNGNIEGWISQPGNTSRMGADLLQMSFLQKLLLNMKDLKMGSIGADASKRTMSDLFMTGAAGSFLKNNKFIMLAAGKSNEMGVQDAGLQSATGTGSYGMQFIRMGRGDIGSKAQSHISVLNANAKPQNSNGFNTRAISRNVFVGSVSQQCSLGDLGTIDIELSKSSGQLGNNSHQEAASVSRSAASHFLDDIWATASVGLAYNGDVKKWGLSHKVYLNYAGLGYANPGAPFAGRGTLQYGLMLKRSWLKNRAMVSLRTDIRNLAVSPVSDNKRRSLQYAIDARYRFTRRFSLSMNVLENTLRESAESLKYTAFLNRKISFTSQANGRIGGKSFSNSSTLGIQQLDYTMPDAPLRSLFINAGSMHTFMAGPGMVVLNAMYNRDLKDAAVYNNQLNTEAGYQYMLWKVVSCGSSLIYMDSKDVVTQIGLRQQVSAQLLKRWSLSISVDCRQNLKNTAANYYYGRFNTAMSLNYQIK</sequence>
<dbReference type="Proteomes" id="UP000461730">
    <property type="component" value="Unassembled WGS sequence"/>
</dbReference>
<protein>
    <recommendedName>
        <fullName evidence="4">Outer membrane protein beta-barrel domain-containing protein</fullName>
    </recommendedName>
</protein>
<comment type="caution">
    <text evidence="2">The sequence shown here is derived from an EMBL/GenBank/DDBJ whole genome shotgun (WGS) entry which is preliminary data.</text>
</comment>